<reference evidence="3" key="1">
    <citation type="journal article" date="2016" name="Nat. Commun.">
        <title>The Gonium pectorale genome demonstrates co-option of cell cycle regulation during the evolution of multicellularity.</title>
        <authorList>
            <person name="Hanschen E.R."/>
            <person name="Marriage T.N."/>
            <person name="Ferris P.J."/>
            <person name="Hamaji T."/>
            <person name="Toyoda A."/>
            <person name="Fujiyama A."/>
            <person name="Neme R."/>
            <person name="Noguchi H."/>
            <person name="Minakuchi Y."/>
            <person name="Suzuki M."/>
            <person name="Kawai-Toyooka H."/>
            <person name="Smith D.R."/>
            <person name="Sparks H."/>
            <person name="Anderson J."/>
            <person name="Bakaric R."/>
            <person name="Luria V."/>
            <person name="Karger A."/>
            <person name="Kirschner M.W."/>
            <person name="Durand P.M."/>
            <person name="Michod R.E."/>
            <person name="Nozaki H."/>
            <person name="Olson B.J."/>
        </authorList>
    </citation>
    <scope>NUCLEOTIDE SEQUENCE [LARGE SCALE GENOMIC DNA]</scope>
    <source>
        <strain evidence="3">NIES-2863</strain>
    </source>
</reference>
<evidence type="ECO:0000313" key="2">
    <source>
        <dbReference type="EMBL" id="KXZ49248.1"/>
    </source>
</evidence>
<keyword evidence="3" id="KW-1185">Reference proteome</keyword>
<dbReference type="OrthoDB" id="76305at2759"/>
<organism evidence="2 3">
    <name type="scientific">Gonium pectorale</name>
    <name type="common">Green alga</name>
    <dbReference type="NCBI Taxonomy" id="33097"/>
    <lineage>
        <taxon>Eukaryota</taxon>
        <taxon>Viridiplantae</taxon>
        <taxon>Chlorophyta</taxon>
        <taxon>core chlorophytes</taxon>
        <taxon>Chlorophyceae</taxon>
        <taxon>CS clade</taxon>
        <taxon>Chlamydomonadales</taxon>
        <taxon>Volvocaceae</taxon>
        <taxon>Gonium</taxon>
    </lineage>
</organism>
<gene>
    <name evidence="2" type="ORF">GPECTOR_22g840</name>
</gene>
<protein>
    <submittedName>
        <fullName evidence="2">Uncharacterized protein</fullName>
    </submittedName>
</protein>
<feature type="transmembrane region" description="Helical" evidence="1">
    <location>
        <begin position="6"/>
        <end position="25"/>
    </location>
</feature>
<dbReference type="Pfam" id="PF15786">
    <property type="entry name" value="PET117"/>
    <property type="match status" value="1"/>
</dbReference>
<sequence>MASRGLLVFGGTCLLAAATVYYVHLTESETRLRMKQGPKRDRERLDAQTSRLFENAMEQWKDDREQSGAAGRA</sequence>
<dbReference type="AlphaFoldDB" id="A0A150GHC8"/>
<dbReference type="EMBL" id="LSYV01000023">
    <property type="protein sequence ID" value="KXZ49248.1"/>
    <property type="molecule type" value="Genomic_DNA"/>
</dbReference>
<keyword evidence="1" id="KW-0472">Membrane</keyword>
<name>A0A150GHC8_GONPE</name>
<evidence type="ECO:0000313" key="3">
    <source>
        <dbReference type="Proteomes" id="UP000075714"/>
    </source>
</evidence>
<accession>A0A150GHC8</accession>
<dbReference type="Proteomes" id="UP000075714">
    <property type="component" value="Unassembled WGS sequence"/>
</dbReference>
<keyword evidence="1" id="KW-1133">Transmembrane helix</keyword>
<keyword evidence="1" id="KW-0812">Transmembrane</keyword>
<proteinExistence type="predicted"/>
<comment type="caution">
    <text evidence="2">The sequence shown here is derived from an EMBL/GenBank/DDBJ whole genome shotgun (WGS) entry which is preliminary data.</text>
</comment>
<evidence type="ECO:0000256" key="1">
    <source>
        <dbReference type="SAM" id="Phobius"/>
    </source>
</evidence>
<dbReference type="InterPro" id="IPR031568">
    <property type="entry name" value="Pet117"/>
</dbReference>